<evidence type="ECO:0000313" key="2">
    <source>
        <dbReference type="Proteomes" id="UP001165960"/>
    </source>
</evidence>
<comment type="caution">
    <text evidence="1">The sequence shown here is derived from an EMBL/GenBank/DDBJ whole genome shotgun (WGS) entry which is preliminary data.</text>
</comment>
<reference evidence="1" key="1">
    <citation type="submission" date="2022-04" db="EMBL/GenBank/DDBJ databases">
        <title>Genome of the entomopathogenic fungus Entomophthora muscae.</title>
        <authorList>
            <person name="Elya C."/>
            <person name="Lovett B.R."/>
            <person name="Lee E."/>
            <person name="Macias A.M."/>
            <person name="Hajek A.E."/>
            <person name="De Bivort B.L."/>
            <person name="Kasson M.T."/>
            <person name="De Fine Licht H.H."/>
            <person name="Stajich J.E."/>
        </authorList>
    </citation>
    <scope>NUCLEOTIDE SEQUENCE</scope>
    <source>
        <strain evidence="1">Berkeley</strain>
    </source>
</reference>
<gene>
    <name evidence="1" type="ORF">DSO57_1006071</name>
</gene>
<dbReference type="EMBL" id="QTSX02001437">
    <property type="protein sequence ID" value="KAJ9082287.1"/>
    <property type="molecule type" value="Genomic_DNA"/>
</dbReference>
<accession>A0ACC2U692</accession>
<dbReference type="Proteomes" id="UP001165960">
    <property type="component" value="Unassembled WGS sequence"/>
</dbReference>
<organism evidence="1 2">
    <name type="scientific">Entomophthora muscae</name>
    <dbReference type="NCBI Taxonomy" id="34485"/>
    <lineage>
        <taxon>Eukaryota</taxon>
        <taxon>Fungi</taxon>
        <taxon>Fungi incertae sedis</taxon>
        <taxon>Zoopagomycota</taxon>
        <taxon>Entomophthoromycotina</taxon>
        <taxon>Entomophthoromycetes</taxon>
        <taxon>Entomophthorales</taxon>
        <taxon>Entomophthoraceae</taxon>
        <taxon>Entomophthora</taxon>
    </lineage>
</organism>
<name>A0ACC2U692_9FUNG</name>
<proteinExistence type="predicted"/>
<protein>
    <submittedName>
        <fullName evidence="1">Uncharacterized protein</fullName>
    </submittedName>
</protein>
<sequence length="773" mass="86845">MSNTTENVCLSQAGTPMRSLTSSPSHHKAPVVQAAAFHPTEDLESKNFELPKPSNSASMLPYFKTGSPQEIVTSAKCSLINKGPVNLSEVSTSSTVQDEVRDSCGSQNLNAPASIVMSMEPPKRTLRRSTREIKKTYQELGQVESVTKKRRAHQQTKVVTAPSDNSKLGEFSRDLVIQTAVCFSGKYENFDRCLSCIAKQTDMCRFKFFRCFKKISPTKLQQKGFVTCDQASFFSDQIPELRPIRKGRSKLASGYELPKLEIAPSTYAPPSLSNLHANSQYVMSQLQAPLLLQLKEEQHFVQSQPTIFYRKPMGPVCQTCDVCRTGIFATFWLCKICGKEICLMCYSNWSSESKLREGILERCSYQQSHKQEHFIPVTNYLPETIKYLCTSAKTFTYLTPPPAFQDDNLFSPSEQSLQYPYVAPEELTQEKFRLYWQKRQPILMKSAPGKALHQVTPGFFVKNYGDCMIDALKLDGSHYKRMSISSFFEDFDNPEHARKNMKIKDFPSTDKFSNVLPSLNQDFINQLPVPEYMNYLGSLNLVSLLPKSHIIPDLGPKIYIAYAGTAAEISGTTQLHLDAADAINALYYCSGPDGAAGAIWHLFRREDAEAVRAFIHLKFPDITINDPIHDQSFYLNDALLEELFLTKGIKPFIMEQKTGEVVLIPAGCPHQVRNLYPCIKLAMDYVSPEAASICSKLASEFRKLPPHHSRNVDIINTPTLLAQSWNTCLQLQGKPPIFQPNDVLLPNKRGRDGGATLDPPRSKRKAESKSAKI</sequence>
<evidence type="ECO:0000313" key="1">
    <source>
        <dbReference type="EMBL" id="KAJ9082287.1"/>
    </source>
</evidence>
<keyword evidence="2" id="KW-1185">Reference proteome</keyword>